<keyword evidence="1" id="KW-0812">Transmembrane</keyword>
<accession>A0A1A9WQH8</accession>
<keyword evidence="1" id="KW-0472">Membrane</keyword>
<reference evidence="2" key="2">
    <citation type="submission" date="2020-05" db="UniProtKB">
        <authorList>
            <consortium name="EnsemblMetazoa"/>
        </authorList>
    </citation>
    <scope>IDENTIFICATION</scope>
    <source>
        <strain evidence="2">IAEA</strain>
    </source>
</reference>
<dbReference type="EnsemblMetazoa" id="GBRI028257-RA">
    <property type="protein sequence ID" value="GBRI028257-PA"/>
    <property type="gene ID" value="GBRI028257"/>
</dbReference>
<dbReference type="Gene3D" id="1.20.1440.160">
    <property type="entry name" value="Tumor necrosis factor alpha-induced protein 8-like"/>
    <property type="match status" value="1"/>
</dbReference>
<evidence type="ECO:0000313" key="2">
    <source>
        <dbReference type="EnsemblMetazoa" id="GBRI028257-PA"/>
    </source>
</evidence>
<dbReference type="Proteomes" id="UP000091820">
    <property type="component" value="Unassembled WGS sequence"/>
</dbReference>
<feature type="transmembrane region" description="Helical" evidence="1">
    <location>
        <begin position="97"/>
        <end position="116"/>
    </location>
</feature>
<reference evidence="3" key="1">
    <citation type="submission" date="2014-03" db="EMBL/GenBank/DDBJ databases">
        <authorList>
            <person name="Aksoy S."/>
            <person name="Warren W."/>
            <person name="Wilson R.K."/>
        </authorList>
    </citation>
    <scope>NUCLEOTIDE SEQUENCE [LARGE SCALE GENOMIC DNA]</scope>
    <source>
        <strain evidence="3">IAEA</strain>
    </source>
</reference>
<organism evidence="2 3">
    <name type="scientific">Glossina brevipalpis</name>
    <dbReference type="NCBI Taxonomy" id="37001"/>
    <lineage>
        <taxon>Eukaryota</taxon>
        <taxon>Metazoa</taxon>
        <taxon>Ecdysozoa</taxon>
        <taxon>Arthropoda</taxon>
        <taxon>Hexapoda</taxon>
        <taxon>Insecta</taxon>
        <taxon>Pterygota</taxon>
        <taxon>Neoptera</taxon>
        <taxon>Endopterygota</taxon>
        <taxon>Diptera</taxon>
        <taxon>Brachycera</taxon>
        <taxon>Muscomorpha</taxon>
        <taxon>Hippoboscoidea</taxon>
        <taxon>Glossinidae</taxon>
        <taxon>Glossina</taxon>
    </lineage>
</organism>
<evidence type="ECO:0000256" key="1">
    <source>
        <dbReference type="SAM" id="Phobius"/>
    </source>
</evidence>
<feature type="transmembrane region" description="Helical" evidence="1">
    <location>
        <begin position="136"/>
        <end position="158"/>
    </location>
</feature>
<dbReference type="FunFam" id="1.20.1440.160:FF:000001">
    <property type="entry name" value="Tumor necrosis factor alpha-induced protein 8-like 1"/>
    <property type="match status" value="1"/>
</dbReference>
<sequence>MAADGIRQCLLLWSIDYWNLEVVKREYEIHEVTIMKSRFPPNSIIAIFYLHVCYVGARCGCSSSVDEPARTLHNYRAFQCPPNNSVHMARGFDRPVVHAYVGTVVTAVLVLMVRRAELVAGITPARALDAVPKLEIVAVAVTVVALLAGVALLLLFLFDKALLVPAIELVMGDGVFKSRDIGLRAQKKILSRMATKNIAKTFIDGTTASLLDNLYRLCKVHTGNKVKAEKIIKNIIKIVIKISVLHRNNQFNAEEQKHAETFKRKFQNTQLSVISFYEVDYSFDLPYLQNSIRESHDTLKMVVQRHLTEKSLNRIDEVFEFFADGALLEATFKANSPYRDLMGKIVADINTAMDTGDM</sequence>
<dbReference type="STRING" id="37001.A0A1A9WQH8"/>
<keyword evidence="3" id="KW-1185">Reference proteome</keyword>
<dbReference type="GO" id="GO:0042981">
    <property type="term" value="P:regulation of apoptotic process"/>
    <property type="evidence" value="ECO:0007669"/>
    <property type="project" value="InterPro"/>
</dbReference>
<dbReference type="VEuPathDB" id="VectorBase:GBRI028257"/>
<evidence type="ECO:0008006" key="4">
    <source>
        <dbReference type="Google" id="ProtNLM"/>
    </source>
</evidence>
<dbReference type="PANTHER" id="PTHR12757:SF1">
    <property type="entry name" value="PROTEIN SALIVARY GLANDS MARRED"/>
    <property type="match status" value="1"/>
</dbReference>
<dbReference type="GO" id="GO:0005737">
    <property type="term" value="C:cytoplasm"/>
    <property type="evidence" value="ECO:0007669"/>
    <property type="project" value="TreeGrafter"/>
</dbReference>
<dbReference type="AlphaFoldDB" id="A0A1A9WQH8"/>
<dbReference type="InterPro" id="IPR038355">
    <property type="entry name" value="TNFAIP8_sf"/>
</dbReference>
<keyword evidence="1" id="KW-1133">Transmembrane helix</keyword>
<dbReference type="InterPro" id="IPR008477">
    <property type="entry name" value="TNFAIP8-like"/>
</dbReference>
<dbReference type="PANTHER" id="PTHR12757">
    <property type="entry name" value="TUMOR NECROSIS FACTOR INDUCED PROTEIN"/>
    <property type="match status" value="1"/>
</dbReference>
<proteinExistence type="predicted"/>
<dbReference type="Pfam" id="PF05527">
    <property type="entry name" value="TNFAIP8"/>
    <property type="match status" value="1"/>
</dbReference>
<evidence type="ECO:0000313" key="3">
    <source>
        <dbReference type="Proteomes" id="UP000091820"/>
    </source>
</evidence>
<name>A0A1A9WQH8_9MUSC</name>
<protein>
    <recommendedName>
        <fullName evidence="4">Tumor necrosis factor alpha-induced protein 8-like protein</fullName>
    </recommendedName>
</protein>